<dbReference type="GO" id="GO:0016020">
    <property type="term" value="C:membrane"/>
    <property type="evidence" value="ECO:0007669"/>
    <property type="project" value="UniProtKB-SubCell"/>
</dbReference>
<accession>A0A5C8F820</accession>
<evidence type="ECO:0000256" key="6">
    <source>
        <dbReference type="SAM" id="Coils"/>
    </source>
</evidence>
<dbReference type="EMBL" id="SAYG01000003">
    <property type="protein sequence ID" value="TXJ46427.1"/>
    <property type="molecule type" value="Genomic_DNA"/>
</dbReference>
<organism evidence="8 9">
    <name type="scientific">Brachyspira aalborgi</name>
    <dbReference type="NCBI Taxonomy" id="29522"/>
    <lineage>
        <taxon>Bacteria</taxon>
        <taxon>Pseudomonadati</taxon>
        <taxon>Spirochaetota</taxon>
        <taxon>Spirochaetia</taxon>
        <taxon>Brachyspirales</taxon>
        <taxon>Brachyspiraceae</taxon>
        <taxon>Brachyspira</taxon>
    </lineage>
</organism>
<dbReference type="PANTHER" id="PTHR10465">
    <property type="entry name" value="TRANSMEMBRANE GTPASE FZO1"/>
    <property type="match status" value="1"/>
</dbReference>
<evidence type="ECO:0000313" key="8">
    <source>
        <dbReference type="EMBL" id="TXJ46427.1"/>
    </source>
</evidence>
<keyword evidence="5" id="KW-0472">Membrane</keyword>
<feature type="coiled-coil region" evidence="6">
    <location>
        <begin position="83"/>
        <end position="120"/>
    </location>
</feature>
<keyword evidence="6" id="KW-0175">Coiled coil</keyword>
<protein>
    <recommendedName>
        <fullName evidence="7">Dynamin N-terminal domain-containing protein</fullName>
    </recommendedName>
</protein>
<keyword evidence="3" id="KW-0378">Hydrolase</keyword>
<dbReference type="InterPro" id="IPR027417">
    <property type="entry name" value="P-loop_NTPase"/>
</dbReference>
<dbReference type="AlphaFoldDB" id="A0A5C8F820"/>
<evidence type="ECO:0000256" key="3">
    <source>
        <dbReference type="ARBA" id="ARBA00022801"/>
    </source>
</evidence>
<sequence>MTEEQYKECKEIYNSYNFDFRFLLIKKDEFIEITISLAKVFNSGIITEEEAEKIISINEVVSDSANPIKNNIATFWKIVDYFDKEFQEKIEQIKKEFKEANKIEEIINLAEEKYKKEFEEINTLHFDIYGEHPNPIPKMFGIMPTGLSFFEFQFQTDESYMEWMIFLSKSNYIAGENIIDLTLALSEIFNRNMTKEESEKLLFIKNYIEKENIETYSLPTHNYFASEKFRNIAHFNINNNEYNSIFKQVGWSIADYFNGKENYNNKNNEEENKNFNKENKINNVVENTAKEKIMIAKDYNQYKKEVLDLYNDYVKTFESFGKKVDESVSKTADKIKKEVFNLMVLGEAKSGKSTFINAYLGEEILPMDELQCTSSIIEIKRGDKFELKAQKASGEEIIKTEFNEITEFLQTHAAIPDEYRNIPITTINNWLLEYKDKKILENDIKDFLNEKEVKEANIFKIDEKEYKDLICKYINENESKWKEIIIKIEITYTLPEAMQGITIIDSPGVGAGGNVGKITEDYIEKADAIIFIKSLVGQALENNSFQELIRNKITNKKKELMFLVFTGKCRDLNDLGFEKLKHKAIEMYKNDIDKEKILFVDSKVELFIKKCSKLKTKEKINDHFKDLEKDKKNFDLAKLWWLESEKQFDRFMEKMKEKSNFNSVNVALDKFARQAHYLQLKAFLESLKKSYNEYKEIFTNSLKITEENKDDPNELENKIKRKLKEIDDTYKKMNDGIRDIQKEYIGEDENSGKIKNEVELEKNKYKKELSNFTEFDKMKTETINIIDKFKDFRKEKANEIIKECDKKLIEYSNSSSEINAEEFTPNFTEADFDSIDKSAKEESNETIFKKECFKEKRINTFNKDRYVETVKNYISNNLDDITEKLKTNLENYFDNCIQKYKDKLKEHNEKLTSEYNKLLKNKEDNDKILAEIENYKKNILAIDKNIKNIDTLKGEINNYVK</sequence>
<dbReference type="SUPFAM" id="SSF52540">
    <property type="entry name" value="P-loop containing nucleoside triphosphate hydrolases"/>
    <property type="match status" value="1"/>
</dbReference>
<keyword evidence="4" id="KW-0342">GTP-binding</keyword>
<reference evidence="8 9" key="1">
    <citation type="journal article" date="1992" name="Lakartidningen">
        <title>[Penicillin V and not amoxicillin is the first choice preparation in acute otitis].</title>
        <authorList>
            <person name="Kamme C."/>
            <person name="Lundgren K."/>
            <person name="Prellner K."/>
        </authorList>
    </citation>
    <scope>NUCLEOTIDE SEQUENCE [LARGE SCALE GENOMIC DNA]</scope>
    <source>
        <strain evidence="8 9">PC3714II</strain>
    </source>
</reference>
<evidence type="ECO:0000256" key="5">
    <source>
        <dbReference type="ARBA" id="ARBA00023136"/>
    </source>
</evidence>
<name>A0A5C8F820_9SPIR</name>
<dbReference type="PANTHER" id="PTHR10465:SF0">
    <property type="entry name" value="SARCALUMENIN"/>
    <property type="match status" value="1"/>
</dbReference>
<evidence type="ECO:0000256" key="1">
    <source>
        <dbReference type="ARBA" id="ARBA00004370"/>
    </source>
</evidence>
<evidence type="ECO:0000256" key="2">
    <source>
        <dbReference type="ARBA" id="ARBA00022741"/>
    </source>
</evidence>
<dbReference type="Gene3D" id="3.40.50.300">
    <property type="entry name" value="P-loop containing nucleotide triphosphate hydrolases"/>
    <property type="match status" value="1"/>
</dbReference>
<feature type="coiled-coil region" evidence="6">
    <location>
        <begin position="253"/>
        <end position="287"/>
    </location>
</feature>
<gene>
    <name evidence="8" type="ORF">EPJ70_01645</name>
</gene>
<evidence type="ECO:0000256" key="4">
    <source>
        <dbReference type="ARBA" id="ARBA00023134"/>
    </source>
</evidence>
<keyword evidence="2" id="KW-0547">Nucleotide-binding</keyword>
<comment type="caution">
    <text evidence="8">The sequence shown here is derived from an EMBL/GenBank/DDBJ whole genome shotgun (WGS) entry which is preliminary data.</text>
</comment>
<feature type="coiled-coil region" evidence="6">
    <location>
        <begin position="897"/>
        <end position="945"/>
    </location>
</feature>
<proteinExistence type="predicted"/>
<evidence type="ECO:0000313" key="9">
    <source>
        <dbReference type="Proteomes" id="UP000324574"/>
    </source>
</evidence>
<dbReference type="GO" id="GO:0003924">
    <property type="term" value="F:GTPase activity"/>
    <property type="evidence" value="ECO:0007669"/>
    <property type="project" value="InterPro"/>
</dbReference>
<dbReference type="InterPro" id="IPR027094">
    <property type="entry name" value="Mitofusin_fam"/>
</dbReference>
<dbReference type="RefSeq" id="WP_147525786.1">
    <property type="nucleotide sequence ID" value="NZ_SAYG01000003.1"/>
</dbReference>
<dbReference type="GO" id="GO:0005525">
    <property type="term" value="F:GTP binding"/>
    <property type="evidence" value="ECO:0007669"/>
    <property type="project" value="UniProtKB-KW"/>
</dbReference>
<dbReference type="InterPro" id="IPR045063">
    <property type="entry name" value="Dynamin_N"/>
</dbReference>
<evidence type="ECO:0000259" key="7">
    <source>
        <dbReference type="Pfam" id="PF00350"/>
    </source>
</evidence>
<comment type="subcellular location">
    <subcellularLocation>
        <location evidence="1">Membrane</location>
    </subcellularLocation>
</comment>
<dbReference type="Pfam" id="PF00350">
    <property type="entry name" value="Dynamin_N"/>
    <property type="match status" value="1"/>
</dbReference>
<dbReference type="Proteomes" id="UP000324574">
    <property type="component" value="Unassembled WGS sequence"/>
</dbReference>
<feature type="domain" description="Dynamin N-terminal" evidence="7">
    <location>
        <begin position="343"/>
        <end position="564"/>
    </location>
</feature>